<feature type="active site" evidence="5">
    <location>
        <position position="87"/>
    </location>
</feature>
<dbReference type="SUPFAM" id="SSF55048">
    <property type="entry name" value="Probable ACP-binding domain of malonyl-CoA ACP transacylase"/>
    <property type="match status" value="1"/>
</dbReference>
<keyword evidence="2 4" id="KW-0012">Acyltransferase</keyword>
<evidence type="ECO:0000259" key="6">
    <source>
        <dbReference type="SMART" id="SM00827"/>
    </source>
</evidence>
<dbReference type="PATRIC" id="fig|1293598.4.peg.1278"/>
<feature type="active site" evidence="5">
    <location>
        <position position="192"/>
    </location>
</feature>
<evidence type="ECO:0000256" key="5">
    <source>
        <dbReference type="PIRSR" id="PIRSR000446-1"/>
    </source>
</evidence>
<dbReference type="GO" id="GO:0004314">
    <property type="term" value="F:[acyl-carrier-protein] S-malonyltransferase activity"/>
    <property type="evidence" value="ECO:0007669"/>
    <property type="project" value="UniProtKB-EC"/>
</dbReference>
<comment type="similarity">
    <text evidence="4">Belongs to the fabD family.</text>
</comment>
<dbReference type="PIRSF" id="PIRSF000446">
    <property type="entry name" value="Mct"/>
    <property type="match status" value="1"/>
</dbReference>
<dbReference type="GO" id="GO:0006633">
    <property type="term" value="P:fatty acid biosynthetic process"/>
    <property type="evidence" value="ECO:0007669"/>
    <property type="project" value="TreeGrafter"/>
</dbReference>
<comment type="caution">
    <text evidence="7">The sequence shown here is derived from an EMBL/GenBank/DDBJ whole genome shotgun (WGS) entry which is preliminary data.</text>
</comment>
<reference evidence="7 8" key="1">
    <citation type="journal article" date="2015" name="Genome Announc.">
        <title>Expanding the biotechnology potential of lactobacilli through comparative genomics of 213 strains and associated genera.</title>
        <authorList>
            <person name="Sun Z."/>
            <person name="Harris H.M."/>
            <person name="McCann A."/>
            <person name="Guo C."/>
            <person name="Argimon S."/>
            <person name="Zhang W."/>
            <person name="Yang X."/>
            <person name="Jeffery I.B."/>
            <person name="Cooney J.C."/>
            <person name="Kagawa T.F."/>
            <person name="Liu W."/>
            <person name="Song Y."/>
            <person name="Salvetti E."/>
            <person name="Wrobel A."/>
            <person name="Rasinkangas P."/>
            <person name="Parkhill J."/>
            <person name="Rea M.C."/>
            <person name="O'Sullivan O."/>
            <person name="Ritari J."/>
            <person name="Douillard F.P."/>
            <person name="Paul Ross R."/>
            <person name="Yang R."/>
            <person name="Briner A.E."/>
            <person name="Felis G.E."/>
            <person name="de Vos W.M."/>
            <person name="Barrangou R."/>
            <person name="Klaenhammer T.R."/>
            <person name="Caufield P.W."/>
            <person name="Cui Y."/>
            <person name="Zhang H."/>
            <person name="O'Toole P.W."/>
        </authorList>
    </citation>
    <scope>NUCLEOTIDE SEQUENCE [LARGE SCALE GENOMIC DNA]</scope>
    <source>
        <strain evidence="7 8">DSM 24301</strain>
    </source>
</reference>
<dbReference type="AlphaFoldDB" id="A0A0R2MS79"/>
<dbReference type="InterPro" id="IPR014043">
    <property type="entry name" value="Acyl_transferase_dom"/>
</dbReference>
<keyword evidence="8" id="KW-1185">Reference proteome</keyword>
<dbReference type="PANTHER" id="PTHR42681:SF1">
    <property type="entry name" value="MALONYL-COA-ACYL CARRIER PROTEIN TRANSACYLASE, MITOCHONDRIAL"/>
    <property type="match status" value="1"/>
</dbReference>
<keyword evidence="1 4" id="KW-0808">Transferase</keyword>
<dbReference type="InterPro" id="IPR001227">
    <property type="entry name" value="Ac_transferase_dom_sf"/>
</dbReference>
<evidence type="ECO:0000256" key="4">
    <source>
        <dbReference type="PIRNR" id="PIRNR000446"/>
    </source>
</evidence>
<organism evidence="7 8">
    <name type="scientific">Lacticaseibacillus saniviri JCM 17471 = DSM 24301</name>
    <dbReference type="NCBI Taxonomy" id="1293598"/>
    <lineage>
        <taxon>Bacteria</taxon>
        <taxon>Bacillati</taxon>
        <taxon>Bacillota</taxon>
        <taxon>Bacilli</taxon>
        <taxon>Lactobacillales</taxon>
        <taxon>Lactobacillaceae</taxon>
        <taxon>Lacticaseibacillus</taxon>
    </lineage>
</organism>
<sequence>MSIAYLFNGQGAESPAMGINFYQNSLMFKQVIDTANAELDFDLVAYLTTETPWLPEHVQPALVAYSVALYQAVQTQLPPAKALIGLSLGEYSALIASGMLGLKSGLQLVVRRGELMTQAAKQIESGMLAVMTTEQATVEALCQRIGQVWPANYNTPKQLVVGGQQEALDQLQAALLEQGIKSIPLPVAGSFHTPLMASVVAPLQEALDATEFQPGRVPVLSTTQNTRFTPQNVRAILAAQVAQPTHFVDGLMRLQQQGVDTTIELGQPKLVKMVKQSRLGFTTASIADPIDLTNLIKQSEETHGIKG</sequence>
<dbReference type="PANTHER" id="PTHR42681">
    <property type="entry name" value="MALONYL-COA-ACYL CARRIER PROTEIN TRANSACYLASE, MITOCHONDRIAL"/>
    <property type="match status" value="1"/>
</dbReference>
<evidence type="ECO:0000313" key="7">
    <source>
        <dbReference type="EMBL" id="KRO16433.1"/>
    </source>
</evidence>
<dbReference type="InterPro" id="IPR016035">
    <property type="entry name" value="Acyl_Trfase/lysoPLipase"/>
</dbReference>
<dbReference type="SUPFAM" id="SSF52151">
    <property type="entry name" value="FabD/lysophospholipase-like"/>
    <property type="match status" value="1"/>
</dbReference>
<comment type="catalytic activity">
    <reaction evidence="3 4">
        <text>holo-[ACP] + malonyl-CoA = malonyl-[ACP] + CoA</text>
        <dbReference type="Rhea" id="RHEA:41792"/>
        <dbReference type="Rhea" id="RHEA-COMP:9623"/>
        <dbReference type="Rhea" id="RHEA-COMP:9685"/>
        <dbReference type="ChEBI" id="CHEBI:57287"/>
        <dbReference type="ChEBI" id="CHEBI:57384"/>
        <dbReference type="ChEBI" id="CHEBI:64479"/>
        <dbReference type="ChEBI" id="CHEBI:78449"/>
        <dbReference type="EC" id="2.3.1.39"/>
    </reaction>
</comment>
<dbReference type="Gene3D" id="3.40.366.10">
    <property type="entry name" value="Malonyl-Coenzyme A Acyl Carrier Protein, domain 2"/>
    <property type="match status" value="1"/>
</dbReference>
<dbReference type="Gene3D" id="3.30.70.250">
    <property type="entry name" value="Malonyl-CoA ACP transacylase, ACP-binding"/>
    <property type="match status" value="1"/>
</dbReference>
<dbReference type="InterPro" id="IPR050858">
    <property type="entry name" value="Mal-CoA-ACP_Trans/PKS_FabD"/>
</dbReference>
<evidence type="ECO:0000313" key="8">
    <source>
        <dbReference type="Proteomes" id="UP000050969"/>
    </source>
</evidence>
<dbReference type="InterPro" id="IPR016036">
    <property type="entry name" value="Malonyl_transacylase_ACP-bd"/>
</dbReference>
<gene>
    <name evidence="7" type="ORF">IV56_GL001215</name>
</gene>
<dbReference type="Proteomes" id="UP000050969">
    <property type="component" value="Unassembled WGS sequence"/>
</dbReference>
<dbReference type="STRING" id="1293598.IV56_GL001215"/>
<evidence type="ECO:0000256" key="2">
    <source>
        <dbReference type="ARBA" id="ARBA00023315"/>
    </source>
</evidence>
<dbReference type="SMART" id="SM00827">
    <property type="entry name" value="PKS_AT"/>
    <property type="match status" value="1"/>
</dbReference>
<dbReference type="InterPro" id="IPR024925">
    <property type="entry name" value="Malonyl_CoA-ACP_transAc"/>
</dbReference>
<proteinExistence type="inferred from homology"/>
<dbReference type="EC" id="2.3.1.39" evidence="4"/>
<name>A0A0R2MS79_9LACO</name>
<dbReference type="RefSeq" id="WP_054777352.1">
    <property type="nucleotide sequence ID" value="NZ_BBBX01000011.1"/>
</dbReference>
<dbReference type="EMBL" id="JQCE01000038">
    <property type="protein sequence ID" value="KRO16433.1"/>
    <property type="molecule type" value="Genomic_DNA"/>
</dbReference>
<evidence type="ECO:0000256" key="1">
    <source>
        <dbReference type="ARBA" id="ARBA00022679"/>
    </source>
</evidence>
<feature type="domain" description="Malonyl-CoA:ACP transacylase (MAT)" evidence="6">
    <location>
        <begin position="6"/>
        <end position="289"/>
    </location>
</feature>
<protein>
    <recommendedName>
        <fullName evidence="4">Malonyl CoA-acyl carrier protein transacylase</fullName>
        <ecNumber evidence="4">2.3.1.39</ecNumber>
    </recommendedName>
</protein>
<evidence type="ECO:0000256" key="3">
    <source>
        <dbReference type="ARBA" id="ARBA00048462"/>
    </source>
</evidence>
<accession>A0A0R2MS79</accession>
<dbReference type="Pfam" id="PF00698">
    <property type="entry name" value="Acyl_transf_1"/>
    <property type="match status" value="1"/>
</dbReference>
<dbReference type="OrthoDB" id="9805460at2"/>